<dbReference type="Proteomes" id="UP001381693">
    <property type="component" value="Unassembled WGS sequence"/>
</dbReference>
<keyword evidence="1" id="KW-0812">Transmembrane</keyword>
<sequence length="59" mass="6830">VVPWIVGAHHWTGAHERRYELIITSLASVFGTVSYVSLTLRSMKDSKPRTLWSSYYYPD</sequence>
<keyword evidence="1" id="KW-1133">Transmembrane helix</keyword>
<protein>
    <submittedName>
        <fullName evidence="2">Uncharacterized protein</fullName>
    </submittedName>
</protein>
<organism evidence="2 3">
    <name type="scientific">Halocaridina rubra</name>
    <name type="common">Hawaiian red shrimp</name>
    <dbReference type="NCBI Taxonomy" id="373956"/>
    <lineage>
        <taxon>Eukaryota</taxon>
        <taxon>Metazoa</taxon>
        <taxon>Ecdysozoa</taxon>
        <taxon>Arthropoda</taxon>
        <taxon>Crustacea</taxon>
        <taxon>Multicrustacea</taxon>
        <taxon>Malacostraca</taxon>
        <taxon>Eumalacostraca</taxon>
        <taxon>Eucarida</taxon>
        <taxon>Decapoda</taxon>
        <taxon>Pleocyemata</taxon>
        <taxon>Caridea</taxon>
        <taxon>Atyoidea</taxon>
        <taxon>Atyidae</taxon>
        <taxon>Halocaridina</taxon>
    </lineage>
</organism>
<feature type="non-terminal residue" evidence="2">
    <location>
        <position position="1"/>
    </location>
</feature>
<dbReference type="AlphaFoldDB" id="A0AAN8ZSK9"/>
<evidence type="ECO:0000313" key="3">
    <source>
        <dbReference type="Proteomes" id="UP001381693"/>
    </source>
</evidence>
<feature type="transmembrane region" description="Helical" evidence="1">
    <location>
        <begin position="21"/>
        <end position="40"/>
    </location>
</feature>
<name>A0AAN8ZSK9_HALRR</name>
<dbReference type="EMBL" id="JAXCGZ010023886">
    <property type="protein sequence ID" value="KAK7001966.1"/>
    <property type="molecule type" value="Genomic_DNA"/>
</dbReference>
<keyword evidence="1" id="KW-0472">Membrane</keyword>
<keyword evidence="3" id="KW-1185">Reference proteome</keyword>
<gene>
    <name evidence="2" type="ORF">SK128_013972</name>
</gene>
<evidence type="ECO:0000256" key="1">
    <source>
        <dbReference type="SAM" id="Phobius"/>
    </source>
</evidence>
<reference evidence="2 3" key="1">
    <citation type="submission" date="2023-11" db="EMBL/GenBank/DDBJ databases">
        <title>Halocaridina rubra genome assembly.</title>
        <authorList>
            <person name="Smith C."/>
        </authorList>
    </citation>
    <scope>NUCLEOTIDE SEQUENCE [LARGE SCALE GENOMIC DNA]</scope>
    <source>
        <strain evidence="2">EP-1</strain>
        <tissue evidence="2">Whole</tissue>
    </source>
</reference>
<evidence type="ECO:0000313" key="2">
    <source>
        <dbReference type="EMBL" id="KAK7001966.1"/>
    </source>
</evidence>
<proteinExistence type="predicted"/>
<accession>A0AAN8ZSK9</accession>
<comment type="caution">
    <text evidence="2">The sequence shown here is derived from an EMBL/GenBank/DDBJ whole genome shotgun (WGS) entry which is preliminary data.</text>
</comment>